<dbReference type="EMBL" id="JACHBI010000019">
    <property type="protein sequence ID" value="MBB5577363.1"/>
    <property type="molecule type" value="Genomic_DNA"/>
</dbReference>
<protein>
    <submittedName>
        <fullName evidence="2">CubicO group peptidase (Beta-lactamase class C family)</fullName>
    </submittedName>
</protein>
<evidence type="ECO:0000313" key="3">
    <source>
        <dbReference type="Proteomes" id="UP000549882"/>
    </source>
</evidence>
<dbReference type="Proteomes" id="UP000549882">
    <property type="component" value="Unassembled WGS sequence"/>
</dbReference>
<dbReference type="RefSeq" id="WP_183940691.1">
    <property type="nucleotide sequence ID" value="NZ_JACHBI010000019.1"/>
</dbReference>
<dbReference type="Gene3D" id="3.40.710.10">
    <property type="entry name" value="DD-peptidase/beta-lactamase superfamily"/>
    <property type="match status" value="1"/>
</dbReference>
<name>A0A7W8XXG9_9HYPH</name>
<dbReference type="Pfam" id="PF00144">
    <property type="entry name" value="Beta-lactamase"/>
    <property type="match status" value="1"/>
</dbReference>
<evidence type="ECO:0000313" key="2">
    <source>
        <dbReference type="EMBL" id="MBB5577363.1"/>
    </source>
</evidence>
<feature type="domain" description="Beta-lactamase-related" evidence="1">
    <location>
        <begin position="18"/>
        <end position="366"/>
    </location>
</feature>
<dbReference type="PANTHER" id="PTHR43283">
    <property type="entry name" value="BETA-LACTAMASE-RELATED"/>
    <property type="match status" value="1"/>
</dbReference>
<gene>
    <name evidence="2" type="ORF">GGD50_006015</name>
</gene>
<dbReference type="PANTHER" id="PTHR43283:SF3">
    <property type="entry name" value="BETA-LACTAMASE FAMILY PROTEIN (AFU_ORTHOLOGUE AFUA_5G07500)"/>
    <property type="match status" value="1"/>
</dbReference>
<dbReference type="SUPFAM" id="SSF56601">
    <property type="entry name" value="beta-lactamase/transpeptidase-like"/>
    <property type="match status" value="1"/>
</dbReference>
<dbReference type="InterPro" id="IPR001466">
    <property type="entry name" value="Beta-lactam-related"/>
</dbReference>
<sequence length="387" mass="41739">MSLPLGAETPAGTLARAIDDVIDHTLAQNRLVGTVVLVSHKGTIAYRRAAGLADRETGHAMTEDAIFRLASVTKPIVAVAAMRLYEQGRIGLDDHVTKWLPDFRPQLADGSEPVIRIRDLLTHMSGLSYGFLEENGPYVRAGVSDGLAEPGLSLDENLARLAAQKLVFAPGTNWRYSLSMDVLGGVIEKETGVQLGEAIDTLVTGPLGLRDTAFNVVDRERLAAAYADGKTKPRRMEAETFVTALTGSVKFAPDRIFDLNSYHSGGAGMAGTAQDVLAILETVRKGGSPLLSRQTVDLMTRDQTGGLRQSLDPGIGFGFGWAVITDPVAAQAPWSKGTYRWGGVYGHNWFVDPVRELTVVALTNTAMEGMWGRFTVELRDAIYGALR</sequence>
<organism evidence="2 3">
    <name type="scientific">Rhizobium paranaense</name>
    <dbReference type="NCBI Taxonomy" id="1650438"/>
    <lineage>
        <taxon>Bacteria</taxon>
        <taxon>Pseudomonadati</taxon>
        <taxon>Pseudomonadota</taxon>
        <taxon>Alphaproteobacteria</taxon>
        <taxon>Hyphomicrobiales</taxon>
        <taxon>Rhizobiaceae</taxon>
        <taxon>Rhizobium/Agrobacterium group</taxon>
        <taxon>Rhizobium</taxon>
    </lineage>
</organism>
<evidence type="ECO:0000259" key="1">
    <source>
        <dbReference type="Pfam" id="PF00144"/>
    </source>
</evidence>
<comment type="caution">
    <text evidence="2">The sequence shown here is derived from an EMBL/GenBank/DDBJ whole genome shotgun (WGS) entry which is preliminary data.</text>
</comment>
<dbReference type="InterPro" id="IPR012338">
    <property type="entry name" value="Beta-lactam/transpept-like"/>
</dbReference>
<accession>A0A7W8XXG9</accession>
<keyword evidence="3" id="KW-1185">Reference proteome</keyword>
<reference evidence="2 3" key="1">
    <citation type="submission" date="2020-08" db="EMBL/GenBank/DDBJ databases">
        <title>Genomic Encyclopedia of Type Strains, Phase IV (KMG-V): Genome sequencing to study the core and pangenomes of soil and plant-associated prokaryotes.</title>
        <authorList>
            <person name="Whitman W."/>
        </authorList>
    </citation>
    <scope>NUCLEOTIDE SEQUENCE [LARGE SCALE GENOMIC DNA]</scope>
    <source>
        <strain evidence="2 3">SEMIA 4064</strain>
    </source>
</reference>
<dbReference type="InterPro" id="IPR050789">
    <property type="entry name" value="Diverse_Enzym_Activities"/>
</dbReference>
<dbReference type="AlphaFoldDB" id="A0A7W8XXG9"/>
<proteinExistence type="predicted"/>